<feature type="region of interest" description="Disordered" evidence="1">
    <location>
        <begin position="1"/>
        <end position="20"/>
    </location>
</feature>
<keyword evidence="2" id="KW-0812">Transmembrane</keyword>
<feature type="transmembrane region" description="Helical" evidence="2">
    <location>
        <begin position="54"/>
        <end position="74"/>
    </location>
</feature>
<accession>A0AAD2FHD7</accession>
<protein>
    <submittedName>
        <fullName evidence="3">Uncharacterized protein</fullName>
    </submittedName>
</protein>
<proteinExistence type="predicted"/>
<comment type="caution">
    <text evidence="3">The sequence shown here is derived from an EMBL/GenBank/DDBJ whole genome shotgun (WGS) entry which is preliminary data.</text>
</comment>
<feature type="transmembrane region" description="Helical" evidence="2">
    <location>
        <begin position="101"/>
        <end position="123"/>
    </location>
</feature>
<dbReference type="Proteomes" id="UP001295423">
    <property type="component" value="Unassembled WGS sequence"/>
</dbReference>
<name>A0AAD2FHD7_9STRA</name>
<feature type="compositionally biased region" description="Acidic residues" evidence="1">
    <location>
        <begin position="1"/>
        <end position="12"/>
    </location>
</feature>
<evidence type="ECO:0000313" key="4">
    <source>
        <dbReference type="Proteomes" id="UP001295423"/>
    </source>
</evidence>
<feature type="transmembrane region" description="Helical" evidence="2">
    <location>
        <begin position="144"/>
        <end position="167"/>
    </location>
</feature>
<gene>
    <name evidence="3" type="ORF">CYCCA115_LOCUS7185</name>
</gene>
<keyword evidence="2" id="KW-0472">Membrane</keyword>
<evidence type="ECO:0000256" key="2">
    <source>
        <dbReference type="SAM" id="Phobius"/>
    </source>
</evidence>
<organism evidence="3 4">
    <name type="scientific">Cylindrotheca closterium</name>
    <dbReference type="NCBI Taxonomy" id="2856"/>
    <lineage>
        <taxon>Eukaryota</taxon>
        <taxon>Sar</taxon>
        <taxon>Stramenopiles</taxon>
        <taxon>Ochrophyta</taxon>
        <taxon>Bacillariophyta</taxon>
        <taxon>Bacillariophyceae</taxon>
        <taxon>Bacillariophycidae</taxon>
        <taxon>Bacillariales</taxon>
        <taxon>Bacillariaceae</taxon>
        <taxon>Cylindrotheca</taxon>
    </lineage>
</organism>
<keyword evidence="2" id="KW-1133">Transmembrane helix</keyword>
<dbReference type="EMBL" id="CAKOGP040000946">
    <property type="protein sequence ID" value="CAJ1940717.1"/>
    <property type="molecule type" value="Genomic_DNA"/>
</dbReference>
<sequence length="191" mass="20948">MKPMDTDIETDGETDKEYGRGEAYRSGDYIQHDRQTPTGHSCCGCCCDTRRAVIVVNIVSISFATLALLSLTLLTTNADLQSQLDDDEVQAFLDEMDGASIGLSIGIAVLGIICNACGIFGAYKFHQLSIVIASIWYVVEMIRAGVYLDPFGVVMAGLFLYPHIVFYRELSSGLMSPISYPNERQCCECCV</sequence>
<evidence type="ECO:0000313" key="3">
    <source>
        <dbReference type="EMBL" id="CAJ1940717.1"/>
    </source>
</evidence>
<keyword evidence="4" id="KW-1185">Reference proteome</keyword>
<dbReference type="AlphaFoldDB" id="A0AAD2FHD7"/>
<reference evidence="3" key="1">
    <citation type="submission" date="2023-08" db="EMBL/GenBank/DDBJ databases">
        <authorList>
            <person name="Audoor S."/>
            <person name="Bilcke G."/>
        </authorList>
    </citation>
    <scope>NUCLEOTIDE SEQUENCE</scope>
</reference>
<evidence type="ECO:0000256" key="1">
    <source>
        <dbReference type="SAM" id="MobiDB-lite"/>
    </source>
</evidence>